<evidence type="ECO:0000313" key="2">
    <source>
        <dbReference type="EMBL" id="AIN98343.1"/>
    </source>
</evidence>
<dbReference type="Proteomes" id="UP000063063">
    <property type="component" value="Chromosome 22"/>
</dbReference>
<evidence type="ECO:0000313" key="3">
    <source>
        <dbReference type="Proteomes" id="UP000063063"/>
    </source>
</evidence>
<gene>
    <name evidence="2" type="ORF">LPMP_220490</name>
</gene>
<name>A0A088RQU7_LEIPA</name>
<dbReference type="VEuPathDB" id="TriTrypDB:LPMP_220490"/>
<organism evidence="2 3">
    <name type="scientific">Leishmania panamensis</name>
    <dbReference type="NCBI Taxonomy" id="5679"/>
    <lineage>
        <taxon>Eukaryota</taxon>
        <taxon>Discoba</taxon>
        <taxon>Euglenozoa</taxon>
        <taxon>Kinetoplastea</taxon>
        <taxon>Metakinetoplastina</taxon>
        <taxon>Trypanosomatida</taxon>
        <taxon>Trypanosomatidae</taxon>
        <taxon>Leishmaniinae</taxon>
        <taxon>Leishmania</taxon>
        <taxon>Leishmania guyanensis species complex</taxon>
    </lineage>
</organism>
<accession>A0A088RQU7</accession>
<dbReference type="RefSeq" id="XP_010699050.1">
    <property type="nucleotide sequence ID" value="XM_010700748.1"/>
</dbReference>
<feature type="region of interest" description="Disordered" evidence="1">
    <location>
        <begin position="609"/>
        <end position="637"/>
    </location>
</feature>
<dbReference type="AlphaFoldDB" id="A0A088RQU7"/>
<feature type="region of interest" description="Disordered" evidence="1">
    <location>
        <begin position="489"/>
        <end position="518"/>
    </location>
</feature>
<dbReference type="GeneID" id="22575095"/>
<dbReference type="VEuPathDB" id="TriTrypDB:LPAL13_220009900"/>
<dbReference type="EMBL" id="CP009391">
    <property type="protein sequence ID" value="AIN98343.1"/>
    <property type="molecule type" value="Genomic_DNA"/>
</dbReference>
<dbReference type="KEGG" id="lpan:LPMP_220490"/>
<keyword evidence="3" id="KW-1185">Reference proteome</keyword>
<reference evidence="2 3" key="1">
    <citation type="journal article" date="2015" name="Sci. Rep.">
        <title>The genome of Leishmania panamensis: insights into genomics of the L. (Viannia) subgenus.</title>
        <authorList>
            <person name="Llanes A."/>
            <person name="Restrepo C.M."/>
            <person name="Vecchio G.D."/>
            <person name="Anguizola F.J."/>
            <person name="Lleonart R."/>
        </authorList>
    </citation>
    <scope>NUCLEOTIDE SEQUENCE [LARGE SCALE GENOMIC DNA]</scope>
    <source>
        <strain evidence="2 3">MHOM/PA/94/PSC-1</strain>
    </source>
</reference>
<sequence length="656" mass="68441">MPAMTTPSLPRYRHRESARSVVQRLHAIPVQLLPPHVFPLQYFACGGGGDADKDAPSVSPAAPFDAAAAASDGATSDGCTELGANSVCLVIAAPAAATMVSPMRASATGDAALFSAVASPAAEQRLAYEVAAAHALRGGRVLLIISPTSQAFSLARFSVTVERQWVALQQRRPETRSARRTDPTTVDQAEDVRGVGCIGRPTSSSALPLQSLSSTVQLRARQRAVLDAVQRVEVLPCTSMDDLYAVCQAYTFPIVSVGGATTAASAPEEAPGSPPSVVSGVTSLHSSWRLSVTSEPKVRPKSALSSSPSLADSGAVTAIASAAVPASPLEAFGAAGSSSISVGSSTPHQVDIVPFCIVDGFVGSMSTSAALERASGQVIPVPHYVLCLLQRRLKCALMVVERGASVPTDGCTSGHACRAFSSSSESLSSVKFLFGGHLQSQSDICAALPSPARVLAASDLVQRLRAPHVHPSPVVSVSHTASSLMQTSAERFSEASGGVERQPGRKAARSDGAAEQSARTWFSQAPPVSLHDVQLSVAYIEWDAVWHPLQHGERQVGAHGACTSATSLQGGLLLPLSVAWRYRVHLMKAAVDEAASARVDGTDNLLHKRQSSGRGSLWPPSRGSRRPSGALSISTSTPSSLQYTGAWVRSTQWRHL</sequence>
<dbReference type="OrthoDB" id="273800at2759"/>
<evidence type="ECO:0000256" key="1">
    <source>
        <dbReference type="SAM" id="MobiDB-lite"/>
    </source>
</evidence>
<dbReference type="eggNOG" id="ENOG502SK8T">
    <property type="taxonomic scope" value="Eukaryota"/>
</dbReference>
<proteinExistence type="predicted"/>
<protein>
    <submittedName>
        <fullName evidence="2">Uncharacterized protein</fullName>
    </submittedName>
</protein>